<dbReference type="GO" id="GO:0000287">
    <property type="term" value="F:magnesium ion binding"/>
    <property type="evidence" value="ECO:0007669"/>
    <property type="project" value="UniProtKB-UniRule"/>
</dbReference>
<dbReference type="Pfam" id="PF04998">
    <property type="entry name" value="RNA_pol_Rpb1_5"/>
    <property type="match status" value="1"/>
</dbReference>
<evidence type="ECO:0000256" key="5">
    <source>
        <dbReference type="ARBA" id="ARBA00023163"/>
    </source>
</evidence>
<comment type="similarity">
    <text evidence="7 8">Belongs to the RNA polymerase beta' chain family.</text>
</comment>
<feature type="binding site" evidence="7">
    <location>
        <position position="958"/>
    </location>
    <ligand>
        <name>Zn(2+)</name>
        <dbReference type="ChEBI" id="CHEBI:29105"/>
        <label>2</label>
    </ligand>
</feature>
<dbReference type="Gene3D" id="4.10.860.120">
    <property type="entry name" value="RNA polymerase II, clamp domain"/>
    <property type="match status" value="1"/>
</dbReference>
<dbReference type="GO" id="GO:0008270">
    <property type="term" value="F:zinc ion binding"/>
    <property type="evidence" value="ECO:0007669"/>
    <property type="project" value="UniProtKB-UniRule"/>
</dbReference>
<dbReference type="NCBIfam" id="TIGR02386">
    <property type="entry name" value="rpoC_TIGR"/>
    <property type="match status" value="1"/>
</dbReference>
<dbReference type="InterPro" id="IPR000722">
    <property type="entry name" value="RNA_pol_asu"/>
</dbReference>
<accession>A0A0F9ZTT1</accession>
<protein>
    <recommendedName>
        <fullName evidence="7">DNA-directed RNA polymerase subunit beta'</fullName>
        <shortName evidence="7">RNAP subunit beta'</shortName>
        <ecNumber evidence="7">2.7.7.6</ecNumber>
    </recommendedName>
    <alternativeName>
        <fullName evidence="7">RNA polymerase subunit beta'</fullName>
    </alternativeName>
    <alternativeName>
        <fullName evidence="7">Transcriptase subunit beta'</fullName>
    </alternativeName>
</protein>
<dbReference type="CDD" id="cd02655">
    <property type="entry name" value="RNAP_beta'_C"/>
    <property type="match status" value="1"/>
</dbReference>
<keyword evidence="1 7" id="KW-0240">DNA-directed RNA polymerase</keyword>
<feature type="domain" description="RNA polymerase N-terminal" evidence="10">
    <location>
        <begin position="331"/>
        <end position="611"/>
    </location>
</feature>
<dbReference type="InterPro" id="IPR007081">
    <property type="entry name" value="RNA_pol_Rpb1_5"/>
</dbReference>
<feature type="binding site" evidence="7">
    <location>
        <position position="86"/>
    </location>
    <ligand>
        <name>Zn(2+)</name>
        <dbReference type="ChEBI" id="CHEBI:29105"/>
        <label>1</label>
    </ligand>
</feature>
<comment type="cofactor">
    <cofactor evidence="7">
        <name>Mg(2+)</name>
        <dbReference type="ChEBI" id="CHEBI:18420"/>
    </cofactor>
    <text evidence="7">Binds 1 Mg(2+) ion per subunit.</text>
</comment>
<comment type="subunit">
    <text evidence="7">The RNAP catalytic core consists of 2 alpha, 1 beta, 1 beta' and 1 omega subunit. When a sigma factor is associated with the core the holoenzyme is formed, which can initiate transcription.</text>
</comment>
<dbReference type="Pfam" id="PF00623">
    <property type="entry name" value="RNA_pol_Rpb1_2"/>
    <property type="match status" value="2"/>
</dbReference>
<feature type="binding site" evidence="7">
    <location>
        <position position="951"/>
    </location>
    <ligand>
        <name>Zn(2+)</name>
        <dbReference type="ChEBI" id="CHEBI:29105"/>
        <label>2</label>
    </ligand>
</feature>
<dbReference type="AlphaFoldDB" id="A0A0F9ZTT1"/>
<dbReference type="InterPro" id="IPR044893">
    <property type="entry name" value="RNA_pol_Rpb1_clamp_domain"/>
</dbReference>
<evidence type="ECO:0000313" key="12">
    <source>
        <dbReference type="Proteomes" id="UP000033995"/>
    </source>
</evidence>
<feature type="binding site" evidence="7">
    <location>
        <position position="882"/>
    </location>
    <ligand>
        <name>Zn(2+)</name>
        <dbReference type="ChEBI" id="CHEBI:29105"/>
        <label>2</label>
    </ligand>
</feature>
<reference evidence="11 12" key="1">
    <citation type="journal article" date="2015" name="Nature">
        <title>rRNA introns, odd ribosomes, and small enigmatic genomes across a large radiation of phyla.</title>
        <authorList>
            <person name="Brown C.T."/>
            <person name="Hug L.A."/>
            <person name="Thomas B.C."/>
            <person name="Sharon I."/>
            <person name="Castelle C.J."/>
            <person name="Singh A."/>
            <person name="Wilkins M.J."/>
            <person name="Williams K.H."/>
            <person name="Banfield J.F."/>
        </authorList>
    </citation>
    <scope>NUCLEOTIDE SEQUENCE [LARGE SCALE GENOMIC DNA]</scope>
</reference>
<dbReference type="SMART" id="SM00663">
    <property type="entry name" value="RPOLA_N"/>
    <property type="match status" value="1"/>
</dbReference>
<evidence type="ECO:0000313" key="11">
    <source>
        <dbReference type="EMBL" id="KKP47684.1"/>
    </source>
</evidence>
<dbReference type="InterPro" id="IPR045867">
    <property type="entry name" value="DNA-dir_RpoC_beta_prime"/>
</dbReference>
<evidence type="ECO:0000259" key="10">
    <source>
        <dbReference type="SMART" id="SM00663"/>
    </source>
</evidence>
<keyword evidence="2 7" id="KW-0808">Transferase</keyword>
<dbReference type="Gene3D" id="1.10.274.100">
    <property type="entry name" value="RNA polymerase Rpb1, domain 3"/>
    <property type="match status" value="1"/>
</dbReference>
<dbReference type="InterPro" id="IPR042102">
    <property type="entry name" value="RNA_pol_Rpb1_3_sf"/>
</dbReference>
<dbReference type="PANTHER" id="PTHR19376">
    <property type="entry name" value="DNA-DIRECTED RNA POLYMERASE"/>
    <property type="match status" value="1"/>
</dbReference>
<dbReference type="InterPro" id="IPR006592">
    <property type="entry name" value="RNA_pol_N"/>
</dbReference>
<keyword evidence="4 7" id="KW-0479">Metal-binding</keyword>
<dbReference type="GO" id="GO:0000428">
    <property type="term" value="C:DNA-directed RNA polymerase complex"/>
    <property type="evidence" value="ECO:0007669"/>
    <property type="project" value="UniProtKB-KW"/>
</dbReference>
<gene>
    <name evidence="7" type="primary">rpoC</name>
    <name evidence="11" type="ORF">UR38_C0003G0089</name>
</gene>
<feature type="binding site" evidence="7">
    <location>
        <position position="556"/>
    </location>
    <ligand>
        <name>Mg(2+)</name>
        <dbReference type="ChEBI" id="CHEBI:18420"/>
    </ligand>
</feature>
<dbReference type="InterPro" id="IPR007066">
    <property type="entry name" value="RNA_pol_Rpb1_3"/>
</dbReference>
<evidence type="ECO:0000256" key="8">
    <source>
        <dbReference type="RuleBase" id="RU004279"/>
    </source>
</evidence>
<keyword evidence="9" id="KW-0175">Coiled coil</keyword>
<comment type="cofactor">
    <cofactor evidence="7">
        <name>Zn(2+)</name>
        <dbReference type="ChEBI" id="CHEBI:29105"/>
    </cofactor>
    <text evidence="7">Binds 2 Zn(2+) ions per subunit.</text>
</comment>
<keyword evidence="7" id="KW-0862">Zinc</keyword>
<evidence type="ECO:0000256" key="3">
    <source>
        <dbReference type="ARBA" id="ARBA00022695"/>
    </source>
</evidence>
<comment type="catalytic activity">
    <reaction evidence="6 7 8">
        <text>RNA(n) + a ribonucleoside 5'-triphosphate = RNA(n+1) + diphosphate</text>
        <dbReference type="Rhea" id="RHEA:21248"/>
        <dbReference type="Rhea" id="RHEA-COMP:14527"/>
        <dbReference type="Rhea" id="RHEA-COMP:17342"/>
        <dbReference type="ChEBI" id="CHEBI:33019"/>
        <dbReference type="ChEBI" id="CHEBI:61557"/>
        <dbReference type="ChEBI" id="CHEBI:140395"/>
        <dbReference type="EC" id="2.7.7.6"/>
    </reaction>
</comment>
<dbReference type="Gene3D" id="2.40.50.100">
    <property type="match status" value="1"/>
</dbReference>
<dbReference type="SUPFAM" id="SSF64484">
    <property type="entry name" value="beta and beta-prime subunits of DNA dependent RNA-polymerase"/>
    <property type="match status" value="1"/>
</dbReference>
<dbReference type="PATRIC" id="fig|1618561.3.peg.475"/>
<dbReference type="EMBL" id="LBOZ01000003">
    <property type="protein sequence ID" value="KKP47684.1"/>
    <property type="molecule type" value="Genomic_DNA"/>
</dbReference>
<dbReference type="GO" id="GO:0003899">
    <property type="term" value="F:DNA-directed RNA polymerase activity"/>
    <property type="evidence" value="ECO:0007669"/>
    <property type="project" value="UniProtKB-UniRule"/>
</dbReference>
<feature type="binding site" evidence="7">
    <location>
        <position position="73"/>
    </location>
    <ligand>
        <name>Zn(2+)</name>
        <dbReference type="ChEBI" id="CHEBI:29105"/>
        <label>1</label>
    </ligand>
</feature>
<name>A0A0F9ZTT1_9BACT</name>
<dbReference type="Proteomes" id="UP000033995">
    <property type="component" value="Unassembled WGS sequence"/>
</dbReference>
<keyword evidence="7" id="KW-0460">Magnesium</keyword>
<feature type="binding site" evidence="7">
    <location>
        <position position="961"/>
    </location>
    <ligand>
        <name>Zn(2+)</name>
        <dbReference type="ChEBI" id="CHEBI:29105"/>
        <label>2</label>
    </ligand>
</feature>
<dbReference type="InterPro" id="IPR012754">
    <property type="entry name" value="DNA-dir_RpoC_beta_prime_bact"/>
</dbReference>
<dbReference type="Gene3D" id="1.10.40.90">
    <property type="match status" value="1"/>
</dbReference>
<feature type="binding site" evidence="7">
    <location>
        <position position="89"/>
    </location>
    <ligand>
        <name>Zn(2+)</name>
        <dbReference type="ChEBI" id="CHEBI:29105"/>
        <label>1</label>
    </ligand>
</feature>
<dbReference type="PANTHER" id="PTHR19376:SF54">
    <property type="entry name" value="DNA-DIRECTED RNA POLYMERASE SUBUNIT BETA"/>
    <property type="match status" value="1"/>
</dbReference>
<dbReference type="Pfam" id="PF04983">
    <property type="entry name" value="RNA_pol_Rpb1_3"/>
    <property type="match status" value="1"/>
</dbReference>
<comment type="caution">
    <text evidence="11">The sequence shown here is derived from an EMBL/GenBank/DDBJ whole genome shotgun (WGS) entry which is preliminary data.</text>
</comment>
<dbReference type="Gene3D" id="1.10.1790.20">
    <property type="match status" value="1"/>
</dbReference>
<dbReference type="EC" id="2.7.7.6" evidence="7"/>
<feature type="binding site" evidence="7">
    <location>
        <position position="560"/>
    </location>
    <ligand>
        <name>Mg(2+)</name>
        <dbReference type="ChEBI" id="CHEBI:18420"/>
    </ligand>
</feature>
<evidence type="ECO:0000256" key="4">
    <source>
        <dbReference type="ARBA" id="ARBA00022723"/>
    </source>
</evidence>
<evidence type="ECO:0000256" key="9">
    <source>
        <dbReference type="SAM" id="Coils"/>
    </source>
</evidence>
<dbReference type="Gene3D" id="2.40.40.20">
    <property type="match status" value="1"/>
</dbReference>
<keyword evidence="3 7" id="KW-0548">Nucleotidyltransferase</keyword>
<sequence>MLTNTLDQLFDLKNLEDFGSLVVRLASPDDIRRWSRGEVTKPETINYRTLKSEKDGLFDEKIFGPTKDWECFCGKYKRIRYKGVICDKCGVEVTQSRVRRERMGHISLACPVAHIWFFKGAPSKISTILGVAPRAIEQVIYFARYLALNVDEDKKKDAIKILEKELADNEAQIISTFKEKREILADEAKKAREKIEGKIKDKDQASLAVSEIELENRKKETALSEDEKANLSGNSRLFENLLGLVRSLKTLSILSEEEYDELSTFGAAEFFDAKMGAEAVLSVLNEIDIEKISTELRTEVNETKPTSTKYIKLVKRLKLVEGLKKAKIDPAWMVLRVLPVLPPDLRPMVQLSGGRFATSDLNDLYRRVINRNNRLKHLIGLGAPEIILRNEKRMLQEAVDSLIDASQRKATRRARGRQPLRSLSDMLKGKQGRFRQNLLGKRVDYSGRSVIIVGPDLKLNQCGLPKEMALEMFKPFVLREMISRGIAPNVKSAKNMLDRRPPEVFDILEEITKDHPVLLNRAPSLHKLSIQAFYPILIEGSAIRLHPAICSGFNADFDGDQMAVHVPLSKQAIEEAKTLMLPEHNLLRPSDGSPVSTPASKEMALGVYYLTSIDTKLEKIKTIFSDKDEAILAHQTERIELRQMIDVRIEGKIIETTVGRIYLNEILPPVFDYVNEAGTSSLIKKLFAIAYAKCDKATVVKMIDDVKALGFSAGTVSGISFGIFDAVLLPEKGKIIKEAENKVSEIEGNYNLGLITLEEKKRMTKEVWLEVSEDLADKTWALMEPTNPIRVVIDAKVGRASRDQVKQLSAMRGLVVDPLGKIVELPIKSNFREGLSVFEYVTSSRGSRKGLTDTAIKTADAGYLTRRLVDVSHDLIIRYNDCNAKEGLTIIKSERPTSFMQRIIGRYLIDDVKDGKGKVIAVKGDLVNEEIAGKIDASGIDILEVRSALTCQSRYGLCAKCYGWDLSTKNEVLMGTPVGVIAAQSIGEPGTQLTLKTKHAAGVVGIDITQGLPRVEELVEARTPKIVSSIAEITGKAIVSETEEGYKVTIRGTGKIKEERGYVVPKTLELAVKDNQMVEAGTALAFGPLDLKEILTIKGLRAAQEYLVAEIQKVYESQGIGINDKHFEVIARKMSDEVRIISSGDTNFLPGELTSKASFEAANEKALAEGGEPASASQIVLGITRRSLYTESWLSAASFEQTTDVLTESSLLSREDTLMGLKENVIIGRLIPVTEEKANLENK</sequence>
<feature type="binding site" evidence="7">
    <location>
        <position position="71"/>
    </location>
    <ligand>
        <name>Zn(2+)</name>
        <dbReference type="ChEBI" id="CHEBI:29105"/>
        <label>1</label>
    </ligand>
</feature>
<evidence type="ECO:0000256" key="7">
    <source>
        <dbReference type="HAMAP-Rule" id="MF_01322"/>
    </source>
</evidence>
<dbReference type="Gene3D" id="1.10.132.30">
    <property type="match status" value="1"/>
</dbReference>
<dbReference type="GO" id="GO:0006351">
    <property type="term" value="P:DNA-templated transcription"/>
    <property type="evidence" value="ECO:0007669"/>
    <property type="project" value="UniProtKB-UniRule"/>
</dbReference>
<dbReference type="CDD" id="cd01609">
    <property type="entry name" value="RNAP_beta'_N"/>
    <property type="match status" value="1"/>
</dbReference>
<dbReference type="InterPro" id="IPR038120">
    <property type="entry name" value="Rpb1_funnel_sf"/>
</dbReference>
<dbReference type="GO" id="GO:0003677">
    <property type="term" value="F:DNA binding"/>
    <property type="evidence" value="ECO:0007669"/>
    <property type="project" value="UniProtKB-UniRule"/>
</dbReference>
<feature type="binding site" evidence="7">
    <location>
        <position position="558"/>
    </location>
    <ligand>
        <name>Mg(2+)</name>
        <dbReference type="ChEBI" id="CHEBI:18420"/>
    </ligand>
</feature>
<dbReference type="Pfam" id="PF04997">
    <property type="entry name" value="RNA_pol_Rpb1_1"/>
    <property type="match status" value="1"/>
</dbReference>
<dbReference type="Gene3D" id="1.10.150.390">
    <property type="match status" value="1"/>
</dbReference>
<evidence type="ECO:0000256" key="6">
    <source>
        <dbReference type="ARBA" id="ARBA00048552"/>
    </source>
</evidence>
<dbReference type="HAMAP" id="MF_01322">
    <property type="entry name" value="RNApol_bact_RpoC"/>
    <property type="match status" value="1"/>
</dbReference>
<comment type="function">
    <text evidence="7 8">DNA-dependent RNA polymerase catalyzes the transcription of DNA into RNA using the four ribonucleoside triphosphates as substrates.</text>
</comment>
<feature type="coiled-coil region" evidence="9">
    <location>
        <begin position="152"/>
        <end position="205"/>
    </location>
</feature>
<keyword evidence="5 7" id="KW-0804">Transcription</keyword>
<evidence type="ECO:0000256" key="1">
    <source>
        <dbReference type="ARBA" id="ARBA00022478"/>
    </source>
</evidence>
<organism evidence="11 12">
    <name type="scientific">Candidatus Woesebacteria bacterium GW2011_GWA2_33_28</name>
    <dbReference type="NCBI Taxonomy" id="1618561"/>
    <lineage>
        <taxon>Bacteria</taxon>
        <taxon>Candidatus Woeseibacteriota</taxon>
    </lineage>
</organism>
<evidence type="ECO:0000256" key="2">
    <source>
        <dbReference type="ARBA" id="ARBA00022679"/>
    </source>
</evidence>
<dbReference type="InterPro" id="IPR007080">
    <property type="entry name" value="RNA_pol_Rpb1_1"/>
</dbReference>
<proteinExistence type="inferred from homology"/>